<dbReference type="InterPro" id="IPR008979">
    <property type="entry name" value="Galactose-bd-like_sf"/>
</dbReference>
<dbReference type="InterPro" id="IPR036514">
    <property type="entry name" value="SGNH_hydro_sf"/>
</dbReference>
<protein>
    <submittedName>
        <fullName evidence="6">9-O-acetylesterase</fullName>
    </submittedName>
</protein>
<feature type="domain" description="Sialate O-acetylesterase" evidence="4">
    <location>
        <begin position="105"/>
        <end position="223"/>
    </location>
</feature>
<dbReference type="GO" id="GO:0004553">
    <property type="term" value="F:hydrolase activity, hydrolyzing O-glycosyl compounds"/>
    <property type="evidence" value="ECO:0007669"/>
    <property type="project" value="InterPro"/>
</dbReference>
<evidence type="ECO:0000259" key="4">
    <source>
        <dbReference type="Pfam" id="PF03629"/>
    </source>
</evidence>
<reference evidence="7" key="1">
    <citation type="submission" date="2020-01" db="EMBL/GenBank/DDBJ databases">
        <title>'Steroidobacter agaridevorans' sp. nov., agar-degrading bacteria isolated from rhizosphere soils.</title>
        <authorList>
            <person name="Ikenaga M."/>
            <person name="Kataoka M."/>
            <person name="Murouchi A."/>
            <person name="Katsuragi S."/>
            <person name="Sakai M."/>
        </authorList>
    </citation>
    <scope>NUCLEOTIDE SEQUENCE [LARGE SCALE GENOMIC DNA]</scope>
    <source>
        <strain evidence="7">YU21-B</strain>
    </source>
</reference>
<dbReference type="InterPro" id="IPR005181">
    <property type="entry name" value="SASA"/>
</dbReference>
<accession>A0A829YDA5</accession>
<evidence type="ECO:0000313" key="6">
    <source>
        <dbReference type="EMBL" id="GFE81259.1"/>
    </source>
</evidence>
<dbReference type="GO" id="GO:0005975">
    <property type="term" value="P:carbohydrate metabolic process"/>
    <property type="evidence" value="ECO:0007669"/>
    <property type="project" value="InterPro"/>
</dbReference>
<dbReference type="PANTHER" id="PTHR22901:SF0">
    <property type="entry name" value="SIALATE O-ACETYLESTERASE"/>
    <property type="match status" value="1"/>
</dbReference>
<keyword evidence="1" id="KW-0378">Hydrolase</keyword>
<evidence type="ECO:0000313" key="7">
    <source>
        <dbReference type="Proteomes" id="UP000445000"/>
    </source>
</evidence>
<dbReference type="EMBL" id="BLJN01000003">
    <property type="protein sequence ID" value="GFE81259.1"/>
    <property type="molecule type" value="Genomic_DNA"/>
</dbReference>
<dbReference type="PANTHER" id="PTHR22901">
    <property type="entry name" value="SIALATE O-ACETYLESTERASE"/>
    <property type="match status" value="1"/>
</dbReference>
<organism evidence="6 7">
    <name type="scientific">Steroidobacter agaridevorans</name>
    <dbReference type="NCBI Taxonomy" id="2695856"/>
    <lineage>
        <taxon>Bacteria</taxon>
        <taxon>Pseudomonadati</taxon>
        <taxon>Pseudomonadota</taxon>
        <taxon>Gammaproteobacteria</taxon>
        <taxon>Steroidobacterales</taxon>
        <taxon>Steroidobacteraceae</taxon>
        <taxon>Steroidobacter</taxon>
    </lineage>
</organism>
<dbReference type="Gene3D" id="2.60.120.260">
    <property type="entry name" value="Galactose-binding domain-like"/>
    <property type="match status" value="1"/>
</dbReference>
<proteinExistence type="predicted"/>
<evidence type="ECO:0000256" key="2">
    <source>
        <dbReference type="ARBA" id="ARBA00023295"/>
    </source>
</evidence>
<dbReference type="InterPro" id="IPR013783">
    <property type="entry name" value="Ig-like_fold"/>
</dbReference>
<dbReference type="GO" id="GO:0001681">
    <property type="term" value="F:sialate O-acetylesterase activity"/>
    <property type="evidence" value="ECO:0007669"/>
    <property type="project" value="InterPro"/>
</dbReference>
<feature type="signal peptide" evidence="3">
    <location>
        <begin position="1"/>
        <end position="20"/>
    </location>
</feature>
<dbReference type="SUPFAM" id="SSF49785">
    <property type="entry name" value="Galactose-binding domain-like"/>
    <property type="match status" value="1"/>
</dbReference>
<feature type="chain" id="PRO_5032786387" evidence="3">
    <location>
        <begin position="21"/>
        <end position="646"/>
    </location>
</feature>
<feature type="domain" description="Beta-galactosidase jelly roll" evidence="5">
    <location>
        <begin position="286"/>
        <end position="360"/>
    </location>
</feature>
<keyword evidence="3" id="KW-0732">Signal</keyword>
<dbReference type="Gene3D" id="2.60.40.10">
    <property type="entry name" value="Immunoglobulins"/>
    <property type="match status" value="1"/>
</dbReference>
<name>A0A829YDA5_9GAMM</name>
<keyword evidence="2" id="KW-0326">Glycosidase</keyword>
<dbReference type="RefSeq" id="WP_161812935.1">
    <property type="nucleotide sequence ID" value="NZ_BLJN01000003.1"/>
</dbReference>
<dbReference type="Pfam" id="PF03629">
    <property type="entry name" value="SASA"/>
    <property type="match status" value="2"/>
</dbReference>
<dbReference type="Pfam" id="PF13364">
    <property type="entry name" value="BetaGal_ABD2"/>
    <property type="match status" value="1"/>
</dbReference>
<feature type="domain" description="Sialate O-acetylesterase" evidence="4">
    <location>
        <begin position="426"/>
        <end position="534"/>
    </location>
</feature>
<evidence type="ECO:0000256" key="1">
    <source>
        <dbReference type="ARBA" id="ARBA00022801"/>
    </source>
</evidence>
<sequence length="646" mass="69585">MSKWLPGALLAVLSTTSANAAPLLHDLFQDHVVLQREQAINVWGRAEPGESLTVTLASSSVQAKVDATGSWRASLPSMSAGGPYQLSVAAASGEKQVVDDVMIGDVWLCTGQSNMVLQVHRALDSRSEILNSTNDSIRMLTVPLANNPVPQYGFASPVKWLKASPQTVPEFSAVCLYFARELQKKDKVPMGLIAAAWGGSKIQSWMTAPALRSMGGYEGALDALALSSKDPIAANAQWASIWEGWWRERTKDRPGQEPWSAKPNGEWKPAPVERGYWEEWGVPELAKYDGMLWYRTNVTLTKSQAAQQATLALGRVDESDQVWINGRLVGAAGPGGEKSYPLPPKVLRAGENTVVVSVLDTYASGGLPGSMESRAIRFADGSNVVLNKEWRYQLPPANAAYPLRAPWEATAGLGVIHNGMIAPLSNLSLRGVVWYQGESNTDEGDQYQALLTRFMADWRTQFGASVPFFVVQLAGYGPASTEPTESGWAKTREAQRLAVKADPNAALAVAVDLGEYTDVHPANKQEVARRLARAARHVLYKDTAPPSGPVPASARREGDAVSVQFADVTGKLVAYSAARPIGFETCGAAAGTCEYAEATIQGQRVLLKSANSGTATRVRYCWADSPVCTLYDTAPLPAGPFQIEVK</sequence>
<evidence type="ECO:0000259" key="5">
    <source>
        <dbReference type="Pfam" id="PF13364"/>
    </source>
</evidence>
<dbReference type="InterPro" id="IPR039329">
    <property type="entry name" value="SIAE"/>
</dbReference>
<dbReference type="InterPro" id="IPR025300">
    <property type="entry name" value="BetaGal_jelly_roll_dom"/>
</dbReference>
<keyword evidence="7" id="KW-1185">Reference proteome</keyword>
<evidence type="ECO:0000256" key="3">
    <source>
        <dbReference type="SAM" id="SignalP"/>
    </source>
</evidence>
<dbReference type="Gene3D" id="3.40.50.1110">
    <property type="entry name" value="SGNH hydrolase"/>
    <property type="match status" value="1"/>
</dbReference>
<gene>
    <name evidence="6" type="ORF">GCM10011487_32590</name>
</gene>
<dbReference type="Proteomes" id="UP000445000">
    <property type="component" value="Unassembled WGS sequence"/>
</dbReference>
<dbReference type="SUPFAM" id="SSF52266">
    <property type="entry name" value="SGNH hydrolase"/>
    <property type="match status" value="1"/>
</dbReference>
<dbReference type="AlphaFoldDB" id="A0A829YDA5"/>
<comment type="caution">
    <text evidence="6">The sequence shown here is derived from an EMBL/GenBank/DDBJ whole genome shotgun (WGS) entry which is preliminary data.</text>
</comment>